<dbReference type="Proteomes" id="UP001443914">
    <property type="component" value="Unassembled WGS sequence"/>
</dbReference>
<name>A0AAW1NI52_SAPOF</name>
<evidence type="ECO:0000256" key="1">
    <source>
        <dbReference type="SAM" id="SignalP"/>
    </source>
</evidence>
<protein>
    <submittedName>
        <fullName evidence="2">Uncharacterized protein</fullName>
    </submittedName>
</protein>
<sequence>MKPSQESSMAGWRKVVAFLIISILFAVTLPTTIAHERTSCEKQAYKLCVHNKLATPDVCRANSDRECTQYLGRLHHIKNMWNDLWSKL</sequence>
<dbReference type="EMBL" id="JBDFQZ010000001">
    <property type="protein sequence ID" value="KAK9758383.1"/>
    <property type="molecule type" value="Genomic_DNA"/>
</dbReference>
<keyword evidence="1" id="KW-0732">Signal</keyword>
<comment type="caution">
    <text evidence="2">The sequence shown here is derived from an EMBL/GenBank/DDBJ whole genome shotgun (WGS) entry which is preliminary data.</text>
</comment>
<accession>A0AAW1NI52</accession>
<dbReference type="AlphaFoldDB" id="A0AAW1NI52"/>
<proteinExistence type="predicted"/>
<evidence type="ECO:0000313" key="2">
    <source>
        <dbReference type="EMBL" id="KAK9758383.1"/>
    </source>
</evidence>
<gene>
    <name evidence="2" type="ORF">RND81_01G226100</name>
</gene>
<evidence type="ECO:0000313" key="3">
    <source>
        <dbReference type="Proteomes" id="UP001443914"/>
    </source>
</evidence>
<reference evidence="2" key="1">
    <citation type="submission" date="2024-03" db="EMBL/GenBank/DDBJ databases">
        <title>WGS assembly of Saponaria officinalis var. Norfolk2.</title>
        <authorList>
            <person name="Jenkins J."/>
            <person name="Shu S."/>
            <person name="Grimwood J."/>
            <person name="Barry K."/>
            <person name="Goodstein D."/>
            <person name="Schmutz J."/>
            <person name="Leebens-Mack J."/>
            <person name="Osbourn A."/>
        </authorList>
    </citation>
    <scope>NUCLEOTIDE SEQUENCE [LARGE SCALE GENOMIC DNA]</scope>
    <source>
        <strain evidence="2">JIC</strain>
    </source>
</reference>
<feature type="signal peptide" evidence="1">
    <location>
        <begin position="1"/>
        <end position="34"/>
    </location>
</feature>
<keyword evidence="3" id="KW-1185">Reference proteome</keyword>
<organism evidence="2 3">
    <name type="scientific">Saponaria officinalis</name>
    <name type="common">Common soapwort</name>
    <name type="synonym">Lychnis saponaria</name>
    <dbReference type="NCBI Taxonomy" id="3572"/>
    <lineage>
        <taxon>Eukaryota</taxon>
        <taxon>Viridiplantae</taxon>
        <taxon>Streptophyta</taxon>
        <taxon>Embryophyta</taxon>
        <taxon>Tracheophyta</taxon>
        <taxon>Spermatophyta</taxon>
        <taxon>Magnoliopsida</taxon>
        <taxon>eudicotyledons</taxon>
        <taxon>Gunneridae</taxon>
        <taxon>Pentapetalae</taxon>
        <taxon>Caryophyllales</taxon>
        <taxon>Caryophyllaceae</taxon>
        <taxon>Caryophylleae</taxon>
        <taxon>Saponaria</taxon>
    </lineage>
</organism>
<feature type="chain" id="PRO_5043676883" evidence="1">
    <location>
        <begin position="35"/>
        <end position="88"/>
    </location>
</feature>